<reference evidence="2 3" key="1">
    <citation type="submission" date="2020-03" db="EMBL/GenBank/DDBJ databases">
        <title>Draft Genome Sequence of Cudoniella acicularis.</title>
        <authorList>
            <person name="Buettner E."/>
            <person name="Kellner H."/>
        </authorList>
    </citation>
    <scope>NUCLEOTIDE SEQUENCE [LARGE SCALE GENOMIC DNA]</scope>
    <source>
        <strain evidence="2 3">DSM 108380</strain>
    </source>
</reference>
<dbReference type="AlphaFoldDB" id="A0A8H4W4C3"/>
<gene>
    <name evidence="2" type="ORF">G7Y89_g4383</name>
</gene>
<proteinExistence type="predicted"/>
<evidence type="ECO:0000313" key="2">
    <source>
        <dbReference type="EMBL" id="KAF4633733.1"/>
    </source>
</evidence>
<comment type="caution">
    <text evidence="2">The sequence shown here is derived from an EMBL/GenBank/DDBJ whole genome shotgun (WGS) entry which is preliminary data.</text>
</comment>
<evidence type="ECO:0000256" key="1">
    <source>
        <dbReference type="SAM" id="MobiDB-lite"/>
    </source>
</evidence>
<evidence type="ECO:0000313" key="3">
    <source>
        <dbReference type="Proteomes" id="UP000566819"/>
    </source>
</evidence>
<feature type="compositionally biased region" description="Basic residues" evidence="1">
    <location>
        <begin position="108"/>
        <end position="118"/>
    </location>
</feature>
<protein>
    <submittedName>
        <fullName evidence="2">Uncharacterized protein</fullName>
    </submittedName>
</protein>
<keyword evidence="3" id="KW-1185">Reference proteome</keyword>
<name>A0A8H4W4C3_9HELO</name>
<accession>A0A8H4W4C3</accession>
<organism evidence="2 3">
    <name type="scientific">Cudoniella acicularis</name>
    <dbReference type="NCBI Taxonomy" id="354080"/>
    <lineage>
        <taxon>Eukaryota</taxon>
        <taxon>Fungi</taxon>
        <taxon>Dikarya</taxon>
        <taxon>Ascomycota</taxon>
        <taxon>Pezizomycotina</taxon>
        <taxon>Leotiomycetes</taxon>
        <taxon>Helotiales</taxon>
        <taxon>Tricladiaceae</taxon>
        <taxon>Cudoniella</taxon>
    </lineage>
</organism>
<feature type="region of interest" description="Disordered" evidence="1">
    <location>
        <begin position="72"/>
        <end position="138"/>
    </location>
</feature>
<sequence>MAAMGGEASPIEAVSFAPALKLQCAQGNTGRHWLRAMSALDIEEGGLEGIGGDWKGLEASATTLSSAVSITPTNDVQRSPGCCGRKPSREAPRGTCGSIMASSAVQRRTVRAPPRRQTKPPPPDVDFDFDIYLGDHPD</sequence>
<dbReference type="EMBL" id="JAAMPI010000236">
    <property type="protein sequence ID" value="KAF4633733.1"/>
    <property type="molecule type" value="Genomic_DNA"/>
</dbReference>
<dbReference type="Proteomes" id="UP000566819">
    <property type="component" value="Unassembled WGS sequence"/>
</dbReference>